<feature type="region of interest" description="Disordered" evidence="1">
    <location>
        <begin position="46"/>
        <end position="65"/>
    </location>
</feature>
<comment type="caution">
    <text evidence="2">The sequence shown here is derived from an EMBL/GenBank/DDBJ whole genome shotgun (WGS) entry which is preliminary data.</text>
</comment>
<sequence length="65" mass="7403">MGRWQHIEDTTTARWPQGENGGELCCNEYRQNDGGEMSMTDGEVIAAERDGRKREGCPVEEAEEW</sequence>
<accession>A0A392SUI6</accession>
<reference evidence="2 3" key="1">
    <citation type="journal article" date="2018" name="Front. Plant Sci.">
        <title>Red Clover (Trifolium pratense) and Zigzag Clover (T. medium) - A Picture of Genomic Similarities and Differences.</title>
        <authorList>
            <person name="Dluhosova J."/>
            <person name="Istvanek J."/>
            <person name="Nedelnik J."/>
            <person name="Repkova J."/>
        </authorList>
    </citation>
    <scope>NUCLEOTIDE SEQUENCE [LARGE SCALE GENOMIC DNA]</scope>
    <source>
        <strain evidence="3">cv. 10/8</strain>
        <tissue evidence="2">Leaf</tissue>
    </source>
</reference>
<dbReference type="AlphaFoldDB" id="A0A392SUI6"/>
<feature type="compositionally biased region" description="Basic and acidic residues" evidence="1">
    <location>
        <begin position="1"/>
        <end position="11"/>
    </location>
</feature>
<name>A0A392SUI6_9FABA</name>
<evidence type="ECO:0000313" key="3">
    <source>
        <dbReference type="Proteomes" id="UP000265520"/>
    </source>
</evidence>
<evidence type="ECO:0000313" key="2">
    <source>
        <dbReference type="EMBL" id="MCI52319.1"/>
    </source>
</evidence>
<keyword evidence="3" id="KW-1185">Reference proteome</keyword>
<protein>
    <submittedName>
        <fullName evidence="2">Uncharacterized protein</fullName>
    </submittedName>
</protein>
<feature type="compositionally biased region" description="Basic and acidic residues" evidence="1">
    <location>
        <begin position="46"/>
        <end position="57"/>
    </location>
</feature>
<proteinExistence type="predicted"/>
<feature type="region of interest" description="Disordered" evidence="1">
    <location>
        <begin position="1"/>
        <end position="38"/>
    </location>
</feature>
<evidence type="ECO:0000256" key="1">
    <source>
        <dbReference type="SAM" id="MobiDB-lite"/>
    </source>
</evidence>
<dbReference type="EMBL" id="LXQA010445423">
    <property type="protein sequence ID" value="MCI52319.1"/>
    <property type="molecule type" value="Genomic_DNA"/>
</dbReference>
<dbReference type="Proteomes" id="UP000265520">
    <property type="component" value="Unassembled WGS sequence"/>
</dbReference>
<organism evidence="2 3">
    <name type="scientific">Trifolium medium</name>
    <dbReference type="NCBI Taxonomy" id="97028"/>
    <lineage>
        <taxon>Eukaryota</taxon>
        <taxon>Viridiplantae</taxon>
        <taxon>Streptophyta</taxon>
        <taxon>Embryophyta</taxon>
        <taxon>Tracheophyta</taxon>
        <taxon>Spermatophyta</taxon>
        <taxon>Magnoliopsida</taxon>
        <taxon>eudicotyledons</taxon>
        <taxon>Gunneridae</taxon>
        <taxon>Pentapetalae</taxon>
        <taxon>rosids</taxon>
        <taxon>fabids</taxon>
        <taxon>Fabales</taxon>
        <taxon>Fabaceae</taxon>
        <taxon>Papilionoideae</taxon>
        <taxon>50 kb inversion clade</taxon>
        <taxon>NPAAA clade</taxon>
        <taxon>Hologalegina</taxon>
        <taxon>IRL clade</taxon>
        <taxon>Trifolieae</taxon>
        <taxon>Trifolium</taxon>
    </lineage>
</organism>